<dbReference type="EMBL" id="QJKJ01013510">
    <property type="protein sequence ID" value="RDX66283.1"/>
    <property type="molecule type" value="Genomic_DNA"/>
</dbReference>
<evidence type="ECO:0000256" key="1">
    <source>
        <dbReference type="SAM" id="MobiDB-lite"/>
    </source>
</evidence>
<dbReference type="OrthoDB" id="1194186at2759"/>
<dbReference type="Proteomes" id="UP000257109">
    <property type="component" value="Unassembled WGS sequence"/>
</dbReference>
<evidence type="ECO:0000313" key="2">
    <source>
        <dbReference type="EMBL" id="RDX66283.1"/>
    </source>
</evidence>
<reference evidence="2" key="1">
    <citation type="submission" date="2018-05" db="EMBL/GenBank/DDBJ databases">
        <title>Draft genome of Mucuna pruriens seed.</title>
        <authorList>
            <person name="Nnadi N.E."/>
            <person name="Vos R."/>
            <person name="Hasami M.H."/>
            <person name="Devisetty U.K."/>
            <person name="Aguiy J.C."/>
        </authorList>
    </citation>
    <scope>NUCLEOTIDE SEQUENCE [LARGE SCALE GENOMIC DNA]</scope>
    <source>
        <strain evidence="2">JCA_2017</strain>
    </source>
</reference>
<feature type="region of interest" description="Disordered" evidence="1">
    <location>
        <begin position="73"/>
        <end position="110"/>
    </location>
</feature>
<protein>
    <submittedName>
        <fullName evidence="2">Uncharacterized protein</fullName>
    </submittedName>
</protein>
<feature type="compositionally biased region" description="Basic and acidic residues" evidence="1">
    <location>
        <begin position="82"/>
        <end position="95"/>
    </location>
</feature>
<name>A0A371EJQ3_MUCPR</name>
<proteinExistence type="predicted"/>
<accession>A0A371EJQ3</accession>
<comment type="caution">
    <text evidence="2">The sequence shown here is derived from an EMBL/GenBank/DDBJ whole genome shotgun (WGS) entry which is preliminary data.</text>
</comment>
<sequence length="141" mass="16373">MCTMFSQKRFVSSYKDCIKIRAQLVESQEAKMARFLSETLKILLNFMNINLYLHLCIMPPKLNSKLRGMAKKTYPTTSSNWKGKERREGKLLKRDKSPKKGSTPFKGNRKECLRKRHIASQFPSKRIMILRDNGDIGSENS</sequence>
<evidence type="ECO:0000313" key="3">
    <source>
        <dbReference type="Proteomes" id="UP000257109"/>
    </source>
</evidence>
<keyword evidence="3" id="KW-1185">Reference proteome</keyword>
<organism evidence="2 3">
    <name type="scientific">Mucuna pruriens</name>
    <name type="common">Velvet bean</name>
    <name type="synonym">Dolichos pruriens</name>
    <dbReference type="NCBI Taxonomy" id="157652"/>
    <lineage>
        <taxon>Eukaryota</taxon>
        <taxon>Viridiplantae</taxon>
        <taxon>Streptophyta</taxon>
        <taxon>Embryophyta</taxon>
        <taxon>Tracheophyta</taxon>
        <taxon>Spermatophyta</taxon>
        <taxon>Magnoliopsida</taxon>
        <taxon>eudicotyledons</taxon>
        <taxon>Gunneridae</taxon>
        <taxon>Pentapetalae</taxon>
        <taxon>rosids</taxon>
        <taxon>fabids</taxon>
        <taxon>Fabales</taxon>
        <taxon>Fabaceae</taxon>
        <taxon>Papilionoideae</taxon>
        <taxon>50 kb inversion clade</taxon>
        <taxon>NPAAA clade</taxon>
        <taxon>indigoferoid/millettioid clade</taxon>
        <taxon>Phaseoleae</taxon>
        <taxon>Mucuna</taxon>
    </lineage>
</organism>
<feature type="non-terminal residue" evidence="2">
    <location>
        <position position="1"/>
    </location>
</feature>
<dbReference type="AlphaFoldDB" id="A0A371EJQ3"/>
<gene>
    <name evidence="2" type="ORF">CR513_54973</name>
</gene>